<dbReference type="GO" id="GO:0016791">
    <property type="term" value="F:phosphatase activity"/>
    <property type="evidence" value="ECO:0007669"/>
    <property type="project" value="TreeGrafter"/>
</dbReference>
<dbReference type="Gene3D" id="3.40.50.1240">
    <property type="entry name" value="Phosphoglycerate mutase-like"/>
    <property type="match status" value="1"/>
</dbReference>
<dbReference type="PIRSF" id="PIRSF000709">
    <property type="entry name" value="6PFK_2-Ptase"/>
    <property type="match status" value="1"/>
</dbReference>
<dbReference type="GO" id="GO:0005737">
    <property type="term" value="C:cytoplasm"/>
    <property type="evidence" value="ECO:0007669"/>
    <property type="project" value="TreeGrafter"/>
</dbReference>
<sequence>MIYVVRHGQTDLNKEDRLQGRLGLPLNEYGMNEAKSLKNKLVNIEFDYVFSSPQERAIKTAEIISGTTPIIDRRIDVYELGEADRLKKSEVKMSGMIPDSSVYKGIEKNSSFVKRIFDFMEELETRYSNKDVNILLIGHRCTTSCIGAFFEGVPSDGNILKYSLRNGEYKVYQFSDNNTNIGSQPTI</sequence>
<protein>
    <submittedName>
        <fullName evidence="4">Phosphoglycerate mutase</fullName>
    </submittedName>
</protein>
<evidence type="ECO:0000256" key="1">
    <source>
        <dbReference type="ARBA" id="ARBA00023152"/>
    </source>
</evidence>
<dbReference type="InterPro" id="IPR029033">
    <property type="entry name" value="His_PPase_superfam"/>
</dbReference>
<dbReference type="CDD" id="cd07067">
    <property type="entry name" value="HP_PGM_like"/>
    <property type="match status" value="1"/>
</dbReference>
<evidence type="ECO:0000256" key="2">
    <source>
        <dbReference type="ARBA" id="ARBA00023235"/>
    </source>
</evidence>
<dbReference type="Pfam" id="PF00300">
    <property type="entry name" value="His_Phos_1"/>
    <property type="match status" value="1"/>
</dbReference>
<dbReference type="EMBL" id="CP002394">
    <property type="protein sequence ID" value="ADU28887.1"/>
    <property type="molecule type" value="Genomic_DNA"/>
</dbReference>
<dbReference type="Proteomes" id="UP000001401">
    <property type="component" value="Chromosome"/>
</dbReference>
<dbReference type="InterPro" id="IPR050275">
    <property type="entry name" value="PGM_Phosphatase"/>
</dbReference>
<dbReference type="PANTHER" id="PTHR48100:SF1">
    <property type="entry name" value="HISTIDINE PHOSPHATASE FAMILY PROTEIN-RELATED"/>
    <property type="match status" value="1"/>
</dbReference>
<feature type="binding site" evidence="3">
    <location>
        <position position="56"/>
    </location>
    <ligand>
        <name>substrate</name>
    </ligand>
</feature>
<dbReference type="PANTHER" id="PTHR48100">
    <property type="entry name" value="BROAD-SPECIFICITY PHOSPHATASE YOR283W-RELATED"/>
    <property type="match status" value="1"/>
</dbReference>
<dbReference type="InterPro" id="IPR013078">
    <property type="entry name" value="His_Pase_superF_clade-1"/>
</dbReference>
<dbReference type="KEGG" id="bco:Bcell_0605"/>
<feature type="binding site" evidence="3">
    <location>
        <begin position="6"/>
        <end position="13"/>
    </location>
    <ligand>
        <name>substrate</name>
    </ligand>
</feature>
<dbReference type="SUPFAM" id="SSF53254">
    <property type="entry name" value="Phosphoglycerate mutase-like"/>
    <property type="match status" value="1"/>
</dbReference>
<dbReference type="AlphaFoldDB" id="E6TYE9"/>
<dbReference type="eggNOG" id="COG0406">
    <property type="taxonomic scope" value="Bacteria"/>
</dbReference>
<keyword evidence="5" id="KW-1185">Reference proteome</keyword>
<gene>
    <name evidence="4" type="ordered locus">Bcell_0605</name>
</gene>
<evidence type="ECO:0000256" key="3">
    <source>
        <dbReference type="PIRSR" id="PIRSR613078-2"/>
    </source>
</evidence>
<dbReference type="STRING" id="649639.Bcell_0605"/>
<dbReference type="RefSeq" id="WP_013487228.1">
    <property type="nucleotide sequence ID" value="NC_014829.1"/>
</dbReference>
<dbReference type="SMART" id="SM00855">
    <property type="entry name" value="PGAM"/>
    <property type="match status" value="1"/>
</dbReference>
<keyword evidence="2" id="KW-0413">Isomerase</keyword>
<organism evidence="4 5">
    <name type="scientific">Evansella cellulosilytica (strain ATCC 21833 / DSM 2522 / FERM P-1141 / JCM 9156 / N-4)</name>
    <name type="common">Bacillus cellulosilyticus</name>
    <dbReference type="NCBI Taxonomy" id="649639"/>
    <lineage>
        <taxon>Bacteria</taxon>
        <taxon>Bacillati</taxon>
        <taxon>Bacillota</taxon>
        <taxon>Bacilli</taxon>
        <taxon>Bacillales</taxon>
        <taxon>Bacillaceae</taxon>
        <taxon>Evansella</taxon>
    </lineage>
</organism>
<accession>E6TYE9</accession>
<dbReference type="HOGENOM" id="CLU_033323_9_4_9"/>
<proteinExistence type="predicted"/>
<reference evidence="4" key="1">
    <citation type="submission" date="2010-12" db="EMBL/GenBank/DDBJ databases">
        <title>Complete sequence of Bacillus cellulosilyticus DSM 2522.</title>
        <authorList>
            <consortium name="US DOE Joint Genome Institute"/>
            <person name="Lucas S."/>
            <person name="Copeland A."/>
            <person name="Lapidus A."/>
            <person name="Cheng J.-F."/>
            <person name="Bruce D."/>
            <person name="Goodwin L."/>
            <person name="Pitluck S."/>
            <person name="Chertkov O."/>
            <person name="Detter J.C."/>
            <person name="Han C."/>
            <person name="Tapia R."/>
            <person name="Land M."/>
            <person name="Hauser L."/>
            <person name="Jeffries C."/>
            <person name="Kyrpides N."/>
            <person name="Ivanova N."/>
            <person name="Mikhailova N."/>
            <person name="Brumm P."/>
            <person name="Mead D."/>
            <person name="Woyke T."/>
        </authorList>
    </citation>
    <scope>NUCLEOTIDE SEQUENCE [LARGE SCALE GENOMIC DNA]</scope>
    <source>
        <strain evidence="4">DSM 2522</strain>
    </source>
</reference>
<dbReference type="OrthoDB" id="9782128at2"/>
<dbReference type="InterPro" id="IPR001345">
    <property type="entry name" value="PG/BPGM_mutase_AS"/>
</dbReference>
<evidence type="ECO:0000313" key="4">
    <source>
        <dbReference type="EMBL" id="ADU28887.1"/>
    </source>
</evidence>
<dbReference type="PROSITE" id="PS00175">
    <property type="entry name" value="PG_MUTASE"/>
    <property type="match status" value="1"/>
</dbReference>
<keyword evidence="1" id="KW-0324">Glycolysis</keyword>
<evidence type="ECO:0000313" key="5">
    <source>
        <dbReference type="Proteomes" id="UP000001401"/>
    </source>
</evidence>
<name>E6TYE9_EVAC2</name>